<accession>A0A0A9T000</accession>
<proteinExistence type="predicted"/>
<name>A0A0A9T000_ARUDO</name>
<reference evidence="1" key="2">
    <citation type="journal article" date="2015" name="Data Brief">
        <title>Shoot transcriptome of the giant reed, Arundo donax.</title>
        <authorList>
            <person name="Barrero R.A."/>
            <person name="Guerrero F.D."/>
            <person name="Moolhuijzen P."/>
            <person name="Goolsby J.A."/>
            <person name="Tidwell J."/>
            <person name="Bellgard S.E."/>
            <person name="Bellgard M.I."/>
        </authorList>
    </citation>
    <scope>NUCLEOTIDE SEQUENCE</scope>
    <source>
        <tissue evidence="1">Shoot tissue taken approximately 20 cm above the soil surface</tissue>
    </source>
</reference>
<organism evidence="1">
    <name type="scientific">Arundo donax</name>
    <name type="common">Giant reed</name>
    <name type="synonym">Donax arundinaceus</name>
    <dbReference type="NCBI Taxonomy" id="35708"/>
    <lineage>
        <taxon>Eukaryota</taxon>
        <taxon>Viridiplantae</taxon>
        <taxon>Streptophyta</taxon>
        <taxon>Embryophyta</taxon>
        <taxon>Tracheophyta</taxon>
        <taxon>Spermatophyta</taxon>
        <taxon>Magnoliopsida</taxon>
        <taxon>Liliopsida</taxon>
        <taxon>Poales</taxon>
        <taxon>Poaceae</taxon>
        <taxon>PACMAD clade</taxon>
        <taxon>Arundinoideae</taxon>
        <taxon>Arundineae</taxon>
        <taxon>Arundo</taxon>
    </lineage>
</organism>
<reference evidence="1" key="1">
    <citation type="submission" date="2014-09" db="EMBL/GenBank/DDBJ databases">
        <authorList>
            <person name="Magalhaes I.L.F."/>
            <person name="Oliveira U."/>
            <person name="Santos F.R."/>
            <person name="Vidigal T.H.D.A."/>
            <person name="Brescovit A.D."/>
            <person name="Santos A.J."/>
        </authorList>
    </citation>
    <scope>NUCLEOTIDE SEQUENCE</scope>
    <source>
        <tissue evidence="1">Shoot tissue taken approximately 20 cm above the soil surface</tissue>
    </source>
</reference>
<dbReference type="AlphaFoldDB" id="A0A0A9T000"/>
<sequence length="27" mass="3218">MLLDTLYFRMRCQLNLSAVELIKLSVF</sequence>
<dbReference type="EMBL" id="GBRH01168699">
    <property type="protein sequence ID" value="JAE29197.1"/>
    <property type="molecule type" value="Transcribed_RNA"/>
</dbReference>
<evidence type="ECO:0000313" key="1">
    <source>
        <dbReference type="EMBL" id="JAE29197.1"/>
    </source>
</evidence>
<protein>
    <submittedName>
        <fullName evidence="1">Uncharacterized protein</fullName>
    </submittedName>
</protein>